<dbReference type="EMBL" id="AZDA01000046">
    <property type="protein sequence ID" value="KRK39020.1"/>
    <property type="molecule type" value="Genomic_DNA"/>
</dbReference>
<dbReference type="Proteomes" id="UP000051461">
    <property type="component" value="Unassembled WGS sequence"/>
</dbReference>
<protein>
    <recommendedName>
        <fullName evidence="4">DNA-directed RNA polymerase subunit beta</fullName>
    </recommendedName>
</protein>
<reference evidence="2 3" key="1">
    <citation type="journal article" date="2015" name="Genome Announc.">
        <title>Expanding the biotechnology potential of lactobacilli through comparative genomics of 213 strains and associated genera.</title>
        <authorList>
            <person name="Sun Z."/>
            <person name="Harris H.M."/>
            <person name="McCann A."/>
            <person name="Guo C."/>
            <person name="Argimon S."/>
            <person name="Zhang W."/>
            <person name="Yang X."/>
            <person name="Jeffery I.B."/>
            <person name="Cooney J.C."/>
            <person name="Kagawa T.F."/>
            <person name="Liu W."/>
            <person name="Song Y."/>
            <person name="Salvetti E."/>
            <person name="Wrobel A."/>
            <person name="Rasinkangas P."/>
            <person name="Parkhill J."/>
            <person name="Rea M.C."/>
            <person name="O'Sullivan O."/>
            <person name="Ritari J."/>
            <person name="Douillard F.P."/>
            <person name="Paul Ross R."/>
            <person name="Yang R."/>
            <person name="Briner A.E."/>
            <person name="Felis G.E."/>
            <person name="de Vos W.M."/>
            <person name="Barrangou R."/>
            <person name="Klaenhammer T.R."/>
            <person name="Caufield P.W."/>
            <person name="Cui Y."/>
            <person name="Zhang H."/>
            <person name="O'Toole P.W."/>
        </authorList>
    </citation>
    <scope>NUCLEOTIDE SEQUENCE [LARGE SCALE GENOMIC DNA]</scope>
    <source>
        <strain evidence="2 3">DSM 20003</strain>
    </source>
</reference>
<proteinExistence type="predicted"/>
<evidence type="ECO:0000256" key="1">
    <source>
        <dbReference type="SAM" id="Phobius"/>
    </source>
</evidence>
<sequence length="61" mass="6805">MRNTNRFDIFVRPVLTKILFVAILMVLALLVGSMVGFAIGGGNPLRVFLPSTWGHMLEFVQ</sequence>
<name>A0A0R1GXG4_9LACO</name>
<evidence type="ECO:0000313" key="2">
    <source>
        <dbReference type="EMBL" id="KRK39020.1"/>
    </source>
</evidence>
<feature type="transmembrane region" description="Helical" evidence="1">
    <location>
        <begin position="20"/>
        <end position="40"/>
    </location>
</feature>
<dbReference type="STRING" id="1423726.FC07_GL002740"/>
<keyword evidence="1" id="KW-0472">Membrane</keyword>
<gene>
    <name evidence="2" type="ORF">FC07_GL002740</name>
</gene>
<evidence type="ECO:0000313" key="3">
    <source>
        <dbReference type="Proteomes" id="UP000051461"/>
    </source>
</evidence>
<keyword evidence="1" id="KW-1133">Transmembrane helix</keyword>
<keyword evidence="3" id="KW-1185">Reference proteome</keyword>
<comment type="caution">
    <text evidence="2">The sequence shown here is derived from an EMBL/GenBank/DDBJ whole genome shotgun (WGS) entry which is preliminary data.</text>
</comment>
<evidence type="ECO:0008006" key="4">
    <source>
        <dbReference type="Google" id="ProtNLM"/>
    </source>
</evidence>
<dbReference type="Pfam" id="PF11772">
    <property type="entry name" value="EpuA"/>
    <property type="match status" value="1"/>
</dbReference>
<accession>A0A0R1GXG4</accession>
<dbReference type="RefSeq" id="WP_057904397.1">
    <property type="nucleotide sequence ID" value="NZ_AZDA01000046.1"/>
</dbReference>
<keyword evidence="1" id="KW-0812">Transmembrane</keyword>
<dbReference type="AlphaFoldDB" id="A0A0R1GXG4"/>
<dbReference type="OrthoDB" id="2300232at2"/>
<organism evidence="2 3">
    <name type="scientific">Loigolactobacillus bifermentans DSM 20003</name>
    <dbReference type="NCBI Taxonomy" id="1423726"/>
    <lineage>
        <taxon>Bacteria</taxon>
        <taxon>Bacillati</taxon>
        <taxon>Bacillota</taxon>
        <taxon>Bacilli</taxon>
        <taxon>Lactobacillales</taxon>
        <taxon>Lactobacillaceae</taxon>
        <taxon>Loigolactobacillus</taxon>
    </lineage>
</organism>
<dbReference type="InterPro" id="IPR024596">
    <property type="entry name" value="RNApol_su_b/EpuA"/>
</dbReference>
<dbReference type="PATRIC" id="fig|1423726.3.peg.2850"/>